<dbReference type="SMART" id="SM00175">
    <property type="entry name" value="RAB"/>
    <property type="match status" value="1"/>
</dbReference>
<accession>A0ABV9PAM4</accession>
<dbReference type="InterPro" id="IPR005225">
    <property type="entry name" value="Small_GTP-bd"/>
</dbReference>
<protein>
    <submittedName>
        <fullName evidence="2">Rab family GTPase</fullName>
    </submittedName>
</protein>
<sequence>MISSKKVVLVGHFGVGKTSIIRRFVDNIFTDDYKVTIGVHIFKKEIEVKGEKLTFVIWDLEGKDDVEKVRKSHLIGTSGFMYVIDPTRNTTYINIESEVGYLKSNYPTAQLLTIANKVDLIEKEDFINEINFPIDFFTSAKTNENVEAIFNQLGLNFLNNE</sequence>
<dbReference type="PROSITE" id="PS51419">
    <property type="entry name" value="RAB"/>
    <property type="match status" value="1"/>
</dbReference>
<evidence type="ECO:0000313" key="2">
    <source>
        <dbReference type="EMBL" id="MFC4741029.1"/>
    </source>
</evidence>
<dbReference type="PRINTS" id="PR00449">
    <property type="entry name" value="RASTRNSFRMNG"/>
</dbReference>
<name>A0ABV9PAM4_9FLAO</name>
<keyword evidence="3" id="KW-1185">Reference proteome</keyword>
<evidence type="ECO:0000313" key="3">
    <source>
        <dbReference type="Proteomes" id="UP001595885"/>
    </source>
</evidence>
<dbReference type="EMBL" id="JBHSGW010000028">
    <property type="protein sequence ID" value="MFC4741029.1"/>
    <property type="molecule type" value="Genomic_DNA"/>
</dbReference>
<comment type="caution">
    <text evidence="2">The sequence shown here is derived from an EMBL/GenBank/DDBJ whole genome shotgun (WGS) entry which is preliminary data.</text>
</comment>
<dbReference type="SMART" id="SM00173">
    <property type="entry name" value="RAS"/>
    <property type="match status" value="1"/>
</dbReference>
<dbReference type="NCBIfam" id="TIGR00231">
    <property type="entry name" value="small_GTP"/>
    <property type="match status" value="1"/>
</dbReference>
<evidence type="ECO:0000256" key="1">
    <source>
        <dbReference type="ARBA" id="ARBA00022741"/>
    </source>
</evidence>
<reference evidence="3" key="1">
    <citation type="journal article" date="2019" name="Int. J. Syst. Evol. Microbiol.">
        <title>The Global Catalogue of Microorganisms (GCM) 10K type strain sequencing project: providing services to taxonomists for standard genome sequencing and annotation.</title>
        <authorList>
            <consortium name="The Broad Institute Genomics Platform"/>
            <consortium name="The Broad Institute Genome Sequencing Center for Infectious Disease"/>
            <person name="Wu L."/>
            <person name="Ma J."/>
        </authorList>
    </citation>
    <scope>NUCLEOTIDE SEQUENCE [LARGE SCALE GENOMIC DNA]</scope>
    <source>
        <strain evidence="3">CCUG 50349</strain>
    </source>
</reference>
<dbReference type="SUPFAM" id="SSF52540">
    <property type="entry name" value="P-loop containing nucleoside triphosphate hydrolases"/>
    <property type="match status" value="1"/>
</dbReference>
<dbReference type="RefSeq" id="WP_379743572.1">
    <property type="nucleotide sequence ID" value="NZ_JBHSGW010000028.1"/>
</dbReference>
<dbReference type="SMART" id="SM00174">
    <property type="entry name" value="RHO"/>
    <property type="match status" value="1"/>
</dbReference>
<dbReference type="CDD" id="cd00154">
    <property type="entry name" value="Rab"/>
    <property type="match status" value="1"/>
</dbReference>
<dbReference type="PANTHER" id="PTHR47978">
    <property type="match status" value="1"/>
</dbReference>
<organism evidence="2 3">
    <name type="scientific">Flavobacterium ponti</name>
    <dbReference type="NCBI Taxonomy" id="665133"/>
    <lineage>
        <taxon>Bacteria</taxon>
        <taxon>Pseudomonadati</taxon>
        <taxon>Bacteroidota</taxon>
        <taxon>Flavobacteriia</taxon>
        <taxon>Flavobacteriales</taxon>
        <taxon>Flavobacteriaceae</taxon>
        <taxon>Flavobacterium</taxon>
    </lineage>
</organism>
<dbReference type="Gene3D" id="3.40.50.300">
    <property type="entry name" value="P-loop containing nucleotide triphosphate hydrolases"/>
    <property type="match status" value="1"/>
</dbReference>
<proteinExistence type="predicted"/>
<dbReference type="Pfam" id="PF00071">
    <property type="entry name" value="Ras"/>
    <property type="match status" value="1"/>
</dbReference>
<dbReference type="InterPro" id="IPR001806">
    <property type="entry name" value="Small_GTPase"/>
</dbReference>
<keyword evidence="1" id="KW-0547">Nucleotide-binding</keyword>
<dbReference type="InterPro" id="IPR027417">
    <property type="entry name" value="P-loop_NTPase"/>
</dbReference>
<dbReference type="Proteomes" id="UP001595885">
    <property type="component" value="Unassembled WGS sequence"/>
</dbReference>
<gene>
    <name evidence="2" type="ORF">ACFO3U_13585</name>
</gene>